<dbReference type="Proteomes" id="UP000275385">
    <property type="component" value="Unassembled WGS sequence"/>
</dbReference>
<feature type="compositionally biased region" description="Acidic residues" evidence="2">
    <location>
        <begin position="199"/>
        <end position="214"/>
    </location>
</feature>
<dbReference type="STRING" id="177199.A0A420YLA3"/>
<dbReference type="InterPro" id="IPR044688">
    <property type="entry name" value="SCI-1-like"/>
</dbReference>
<evidence type="ECO:0000313" key="3">
    <source>
        <dbReference type="EMBL" id="RKU48659.1"/>
    </source>
</evidence>
<protein>
    <submittedName>
        <fullName evidence="3">Uncharacterized protein</fullName>
    </submittedName>
</protein>
<evidence type="ECO:0000313" key="4">
    <source>
        <dbReference type="Proteomes" id="UP000275385"/>
    </source>
</evidence>
<feature type="compositionally biased region" description="Polar residues" evidence="2">
    <location>
        <begin position="221"/>
        <end position="233"/>
    </location>
</feature>
<feature type="region of interest" description="Disordered" evidence="2">
    <location>
        <begin position="275"/>
        <end position="298"/>
    </location>
</feature>
<proteinExistence type="predicted"/>
<dbReference type="PANTHER" id="PTHR34117">
    <property type="entry name" value="STYLE CELL-CYCLE INHIBITOR 1"/>
    <property type="match status" value="1"/>
</dbReference>
<comment type="caution">
    <text evidence="3">The sequence shown here is derived from an EMBL/GenBank/DDBJ whole genome shotgun (WGS) entry which is preliminary data.</text>
</comment>
<dbReference type="AlphaFoldDB" id="A0A420YLA3"/>
<evidence type="ECO:0000256" key="1">
    <source>
        <dbReference type="SAM" id="Coils"/>
    </source>
</evidence>
<dbReference type="EMBL" id="QVQW01000004">
    <property type="protein sequence ID" value="RKU48659.1"/>
    <property type="molecule type" value="Genomic_DNA"/>
</dbReference>
<organism evidence="3 4">
    <name type="scientific">Coniochaeta pulveracea</name>
    <dbReference type="NCBI Taxonomy" id="177199"/>
    <lineage>
        <taxon>Eukaryota</taxon>
        <taxon>Fungi</taxon>
        <taxon>Dikarya</taxon>
        <taxon>Ascomycota</taxon>
        <taxon>Pezizomycotina</taxon>
        <taxon>Sordariomycetes</taxon>
        <taxon>Sordariomycetidae</taxon>
        <taxon>Coniochaetales</taxon>
        <taxon>Coniochaetaceae</taxon>
        <taxon>Coniochaeta</taxon>
    </lineage>
</organism>
<name>A0A420YLA3_9PEZI</name>
<keyword evidence="4" id="KW-1185">Reference proteome</keyword>
<evidence type="ECO:0000256" key="2">
    <source>
        <dbReference type="SAM" id="MobiDB-lite"/>
    </source>
</evidence>
<reference evidence="3 4" key="1">
    <citation type="submission" date="2018-08" db="EMBL/GenBank/DDBJ databases">
        <title>Draft genome of the lignicolous fungus Coniochaeta pulveracea.</title>
        <authorList>
            <person name="Borstlap C.J."/>
            <person name="De Witt R.N."/>
            <person name="Botha A."/>
            <person name="Volschenk H."/>
        </authorList>
    </citation>
    <scope>NUCLEOTIDE SEQUENCE [LARGE SCALE GENOMIC DNA]</scope>
    <source>
        <strain evidence="3 4">CAB683</strain>
    </source>
</reference>
<feature type="coiled-coil region" evidence="1">
    <location>
        <begin position="340"/>
        <end position="386"/>
    </location>
</feature>
<feature type="region of interest" description="Disordered" evidence="2">
    <location>
        <begin position="158"/>
        <end position="240"/>
    </location>
</feature>
<gene>
    <name evidence="3" type="ORF">DL546_009356</name>
</gene>
<dbReference type="PANTHER" id="PTHR34117:SF1">
    <property type="entry name" value="STYLE CELL-CYCLE INHIBITOR 1"/>
    <property type="match status" value="1"/>
</dbReference>
<keyword evidence="1" id="KW-0175">Coiled coil</keyword>
<sequence length="389" mass="44021">MRSRSRSPAREADARPQHRNHRGRTMSYNIDIATTEGIPNGMEEENRSDVTEVARIIVDTDMTRTKNDGRVVLLPGAVTDRELRIDIGKTVHHDPPTRERKAIITPAGTMEEVGIPMLYQWEEFVRKWNTGGLSPDWYEPEMILRVIRERSMEEARAKVSATGEGSGTVETVSRAGDNGNVHRTGVTEGMSNGNPGMEGIEEEDEEEDDEDDDYAPPLPPSTTSLARTYSSSKPGPAIPSLEDLELRRALQVEAEEDRLASLRLARRADRSIQKERLDELAPKPDAGSHERKLEKRKAATDMMRQFTSAREGGDIAEVDDKELIGGGDGAEDYRRMLANMQRKKTEREVRREEIARARNAERVERVREYKAKEQETVEMLKELARQRFG</sequence>
<feature type="region of interest" description="Disordered" evidence="2">
    <location>
        <begin position="1"/>
        <end position="25"/>
    </location>
</feature>
<accession>A0A420YLA3</accession>
<dbReference type="OrthoDB" id="2139939at2759"/>